<evidence type="ECO:0000313" key="2">
    <source>
        <dbReference type="WBParaSite" id="ES5_v2.g14079.t1"/>
    </source>
</evidence>
<dbReference type="WBParaSite" id="ES5_v2.g14079.t1">
    <property type="protein sequence ID" value="ES5_v2.g14079.t1"/>
    <property type="gene ID" value="ES5_v2.g14079"/>
</dbReference>
<dbReference type="Proteomes" id="UP000887579">
    <property type="component" value="Unplaced"/>
</dbReference>
<accession>A0AC34FA69</accession>
<reference evidence="2" key="1">
    <citation type="submission" date="2022-11" db="UniProtKB">
        <authorList>
            <consortium name="WormBaseParasite"/>
        </authorList>
    </citation>
    <scope>IDENTIFICATION</scope>
</reference>
<evidence type="ECO:0000313" key="1">
    <source>
        <dbReference type="Proteomes" id="UP000887579"/>
    </source>
</evidence>
<proteinExistence type="predicted"/>
<organism evidence="1 2">
    <name type="scientific">Panagrolaimus sp. ES5</name>
    <dbReference type="NCBI Taxonomy" id="591445"/>
    <lineage>
        <taxon>Eukaryota</taxon>
        <taxon>Metazoa</taxon>
        <taxon>Ecdysozoa</taxon>
        <taxon>Nematoda</taxon>
        <taxon>Chromadorea</taxon>
        <taxon>Rhabditida</taxon>
        <taxon>Tylenchina</taxon>
        <taxon>Panagrolaimomorpha</taxon>
        <taxon>Panagrolaimoidea</taxon>
        <taxon>Panagrolaimidae</taxon>
        <taxon>Panagrolaimus</taxon>
    </lineage>
</organism>
<sequence>MDAKEIFYQIHKERYELFKSQDSENEDFDVVFDFNGKKLYANKFTLFPVSTTFKSMLSDRWTKPDEPIEIKDYTFEDFKEFLTFFYSGACELTDENIFAMVDMAEFYNITIFKWADNRTTEKQKIQGKLNVNKAIKEELSEFLPLFNFKKMNGDFFIKFVVKKSSFLFSSEELSNILWAQRYPSEIRIVDGNGKSMKGELQCDDIDQVVKIIQSKKNICCTYTASHNYYYWATRQPKPSTPSKLTKNDKIEWYLLYDYEGDLAVKKQNELSDSDYLLAELVAEYGFQISTKCKIET</sequence>
<protein>
    <submittedName>
        <fullName evidence="2">BTB domain-containing protein</fullName>
    </submittedName>
</protein>
<name>A0AC34FA69_9BILA</name>